<keyword evidence="2" id="KW-0378">Hydrolase</keyword>
<sequence>MDFEDVYVPTVLGRLRVRSAGTGPAMLFWPSLLMDGALWTPQAEYFAATRRVLLLDPPGHGASEPLTGPFTFDDCARCVVQILDHLGLSRVDLVGNSWGGMVGVTFAAHHPDRVGVSVLLNCTASPAGRRQRLEYGLLTRAARLIGGVRGPLLPSALGAFLGPTSRATRPHAVTALRATLSRLDVTSVPHAVTSVVPRRPDQRPLLATIRTPVLVLAGAEDATFPVAETKEVADGIPGAEFVVLDGVAHLAALEVPETVNTLIDGFLRAQA</sequence>
<evidence type="ECO:0000313" key="3">
    <source>
        <dbReference type="Proteomes" id="UP001519363"/>
    </source>
</evidence>
<dbReference type="Pfam" id="PF00561">
    <property type="entry name" value="Abhydrolase_1"/>
    <property type="match status" value="1"/>
</dbReference>
<dbReference type="Gene3D" id="3.40.50.1820">
    <property type="entry name" value="alpha/beta hydrolase"/>
    <property type="match status" value="1"/>
</dbReference>
<dbReference type="InterPro" id="IPR000073">
    <property type="entry name" value="AB_hydrolase_1"/>
</dbReference>
<dbReference type="Proteomes" id="UP001519363">
    <property type="component" value="Unassembled WGS sequence"/>
</dbReference>
<gene>
    <name evidence="2" type="ORF">JOF53_001011</name>
</gene>
<dbReference type="InterPro" id="IPR000639">
    <property type="entry name" value="Epox_hydrolase-like"/>
</dbReference>
<protein>
    <submittedName>
        <fullName evidence="2">3-oxoadipate enol-lactonase</fullName>
        <ecNumber evidence="2">3.1.1.24</ecNumber>
    </submittedName>
</protein>
<accession>A0ABS5A6B8</accession>
<dbReference type="RefSeq" id="WP_086780688.1">
    <property type="nucleotide sequence ID" value="NZ_JAGIOO010000001.1"/>
</dbReference>
<dbReference type="InterPro" id="IPR029058">
    <property type="entry name" value="AB_hydrolase_fold"/>
</dbReference>
<reference evidence="2 3" key="1">
    <citation type="submission" date="2021-03" db="EMBL/GenBank/DDBJ databases">
        <title>Sequencing the genomes of 1000 actinobacteria strains.</title>
        <authorList>
            <person name="Klenk H.-P."/>
        </authorList>
    </citation>
    <scope>NUCLEOTIDE SEQUENCE [LARGE SCALE GENOMIC DNA]</scope>
    <source>
        <strain evidence="2 3">DSM 44580</strain>
    </source>
</reference>
<proteinExistence type="predicted"/>
<name>A0ABS5A6B8_9PSEU</name>
<dbReference type="PRINTS" id="PR00412">
    <property type="entry name" value="EPOXHYDRLASE"/>
</dbReference>
<evidence type="ECO:0000259" key="1">
    <source>
        <dbReference type="Pfam" id="PF00561"/>
    </source>
</evidence>
<keyword evidence="3" id="KW-1185">Reference proteome</keyword>
<dbReference type="EMBL" id="JAGIOO010000001">
    <property type="protein sequence ID" value="MBP2472139.1"/>
    <property type="molecule type" value="Genomic_DNA"/>
</dbReference>
<dbReference type="PRINTS" id="PR00111">
    <property type="entry name" value="ABHYDROLASE"/>
</dbReference>
<comment type="caution">
    <text evidence="2">The sequence shown here is derived from an EMBL/GenBank/DDBJ whole genome shotgun (WGS) entry which is preliminary data.</text>
</comment>
<feature type="domain" description="AB hydrolase-1" evidence="1">
    <location>
        <begin position="24"/>
        <end position="254"/>
    </location>
</feature>
<organism evidence="2 3">
    <name type="scientific">Crossiella equi</name>
    <dbReference type="NCBI Taxonomy" id="130796"/>
    <lineage>
        <taxon>Bacteria</taxon>
        <taxon>Bacillati</taxon>
        <taxon>Actinomycetota</taxon>
        <taxon>Actinomycetes</taxon>
        <taxon>Pseudonocardiales</taxon>
        <taxon>Pseudonocardiaceae</taxon>
        <taxon>Crossiella</taxon>
    </lineage>
</organism>
<evidence type="ECO:0000313" key="2">
    <source>
        <dbReference type="EMBL" id="MBP2472139.1"/>
    </source>
</evidence>
<dbReference type="PANTHER" id="PTHR43798">
    <property type="entry name" value="MONOACYLGLYCEROL LIPASE"/>
    <property type="match status" value="1"/>
</dbReference>
<dbReference type="InterPro" id="IPR050266">
    <property type="entry name" value="AB_hydrolase_sf"/>
</dbReference>
<dbReference type="SUPFAM" id="SSF53474">
    <property type="entry name" value="alpha/beta-Hydrolases"/>
    <property type="match status" value="1"/>
</dbReference>
<dbReference type="GO" id="GO:0047570">
    <property type="term" value="F:3-oxoadipate enol-lactonase activity"/>
    <property type="evidence" value="ECO:0007669"/>
    <property type="project" value="UniProtKB-EC"/>
</dbReference>
<dbReference type="EC" id="3.1.1.24" evidence="2"/>